<protein>
    <recommendedName>
        <fullName evidence="2">DUF4219 domain-containing protein</fullName>
    </recommendedName>
</protein>
<evidence type="ECO:0000259" key="2">
    <source>
        <dbReference type="Pfam" id="PF13961"/>
    </source>
</evidence>
<organism evidence="3 4">
    <name type="scientific">Lolium multiflorum</name>
    <name type="common">Italian ryegrass</name>
    <name type="synonym">Lolium perenne subsp. multiflorum</name>
    <dbReference type="NCBI Taxonomy" id="4521"/>
    <lineage>
        <taxon>Eukaryota</taxon>
        <taxon>Viridiplantae</taxon>
        <taxon>Streptophyta</taxon>
        <taxon>Embryophyta</taxon>
        <taxon>Tracheophyta</taxon>
        <taxon>Spermatophyta</taxon>
        <taxon>Magnoliopsida</taxon>
        <taxon>Liliopsida</taxon>
        <taxon>Poales</taxon>
        <taxon>Poaceae</taxon>
        <taxon>BOP clade</taxon>
        <taxon>Pooideae</taxon>
        <taxon>Poodae</taxon>
        <taxon>Poeae</taxon>
        <taxon>Poeae Chloroplast Group 2 (Poeae type)</taxon>
        <taxon>Loliodinae</taxon>
        <taxon>Loliinae</taxon>
        <taxon>Lolium</taxon>
    </lineage>
</organism>
<dbReference type="Proteomes" id="UP001231189">
    <property type="component" value="Unassembled WGS sequence"/>
</dbReference>
<accession>A0AAD8R6J6</accession>
<feature type="domain" description="DUF4219" evidence="2">
    <location>
        <begin position="36"/>
        <end position="62"/>
    </location>
</feature>
<feature type="region of interest" description="Disordered" evidence="1">
    <location>
        <begin position="293"/>
        <end position="313"/>
    </location>
</feature>
<gene>
    <name evidence="3" type="ORF">QYE76_019210</name>
</gene>
<evidence type="ECO:0000313" key="3">
    <source>
        <dbReference type="EMBL" id="KAK1613693.1"/>
    </source>
</evidence>
<dbReference type="PANTHER" id="PTHR10775">
    <property type="entry name" value="OS08G0208400 PROTEIN"/>
    <property type="match status" value="1"/>
</dbReference>
<name>A0AAD8R6J6_LOLMU</name>
<keyword evidence="4" id="KW-1185">Reference proteome</keyword>
<dbReference type="Pfam" id="PF02992">
    <property type="entry name" value="Transposase_21"/>
    <property type="match status" value="2"/>
</dbReference>
<proteinExistence type="predicted"/>
<comment type="caution">
    <text evidence="3">The sequence shown here is derived from an EMBL/GenBank/DDBJ whole genome shotgun (WGS) entry which is preliminary data.</text>
</comment>
<dbReference type="PANTHER" id="PTHR10775:SF169">
    <property type="entry name" value="TRANSPOSASE"/>
    <property type="match status" value="1"/>
</dbReference>
<evidence type="ECO:0000313" key="4">
    <source>
        <dbReference type="Proteomes" id="UP001231189"/>
    </source>
</evidence>
<dbReference type="AlphaFoldDB" id="A0AAD8R6J6"/>
<evidence type="ECO:0000256" key="1">
    <source>
        <dbReference type="SAM" id="MobiDB-lite"/>
    </source>
</evidence>
<dbReference type="Pfam" id="PF13961">
    <property type="entry name" value="DUF4219"/>
    <property type="match status" value="1"/>
</dbReference>
<dbReference type="EMBL" id="JAUUTY010000006">
    <property type="protein sequence ID" value="KAK1613693.1"/>
    <property type="molecule type" value="Genomic_DNA"/>
</dbReference>
<dbReference type="InterPro" id="IPR025314">
    <property type="entry name" value="DUF4219"/>
</dbReference>
<reference evidence="3" key="1">
    <citation type="submission" date="2023-07" db="EMBL/GenBank/DDBJ databases">
        <title>A chromosome-level genome assembly of Lolium multiflorum.</title>
        <authorList>
            <person name="Chen Y."/>
            <person name="Copetti D."/>
            <person name="Kolliker R."/>
            <person name="Studer B."/>
        </authorList>
    </citation>
    <scope>NUCLEOTIDE SEQUENCE</scope>
    <source>
        <strain evidence="3">02402/16</strain>
        <tissue evidence="3">Leaf</tissue>
    </source>
</reference>
<sequence>MTGGKAIIPTAEAKETGSSLVVQRVVRETGGSWPMLNRTNYADWALLMQVMLEACQLWVAVNDGTPERETDCTAMECLLRSIPPEMFSTLAVMAIAKEAWEAVKMMQLGVSRVCYLLIQGPKQPGNDIDVYLKPLVEELLELWAITGQSNKGYNACTHCLDETDNVYLDKSKKIVYLGHRRFLTRTHPVRKKGKHYNGEADHRKKPAHRHGADIFGMVMVLEVIFGKGPDGQSIPNDAVGHAAMWKKKSIFWELPYWKVLEVRSSIDVMHVTKILCVNLLGFLAVYGKTKDTSEAREDQQRMKDPKQLHETEKGRHYSSYALTKEEKEIFFECLNSIKVPSSFSSNIKGIINMAEKKFQNLKSHDGHVIMT</sequence>
<dbReference type="InterPro" id="IPR004242">
    <property type="entry name" value="Transposase_21"/>
</dbReference>